<evidence type="ECO:0000256" key="1">
    <source>
        <dbReference type="SAM" id="Phobius"/>
    </source>
</evidence>
<name>A0A1H1RIF4_9FLAO</name>
<keyword evidence="3" id="KW-1185">Reference proteome</keyword>
<keyword evidence="1" id="KW-1133">Transmembrane helix</keyword>
<reference evidence="2 3" key="1">
    <citation type="submission" date="2016-10" db="EMBL/GenBank/DDBJ databases">
        <authorList>
            <person name="Varghese N."/>
            <person name="Submissions S."/>
        </authorList>
    </citation>
    <scope>NUCLEOTIDE SEQUENCE [LARGE SCALE GENOMIC DNA]</scope>
    <source>
        <strain evidence="2 3">Mar_2010_102</strain>
    </source>
</reference>
<accession>A0A1H1RIF4</accession>
<feature type="transmembrane region" description="Helical" evidence="1">
    <location>
        <begin position="21"/>
        <end position="49"/>
    </location>
</feature>
<dbReference type="InterPro" id="IPR021354">
    <property type="entry name" value="DUF2975"/>
</dbReference>
<keyword evidence="1" id="KW-0812">Transmembrane</keyword>
<sequence length="184" mass="20914">MIFGLYLKNEKMKTNKILSTMKVVSWAIFIGLCIKAGAIIISSFVSLFVNQEANKDLYLGLNLSTLYEFGVGHYVTLLAFMILLLILQAYIFFLVTKLFSKFNEHSPFNQELSNLIIKISYFSLFTGLIALIGTGYSKWLGNKDILIPFDWGAEEFLFMAGVIFIVALFYKRGIEIQSENELTV</sequence>
<keyword evidence="1" id="KW-0472">Membrane</keyword>
<feature type="transmembrane region" description="Helical" evidence="1">
    <location>
        <begin position="69"/>
        <end position="95"/>
    </location>
</feature>
<evidence type="ECO:0008006" key="4">
    <source>
        <dbReference type="Google" id="ProtNLM"/>
    </source>
</evidence>
<evidence type="ECO:0000313" key="3">
    <source>
        <dbReference type="Proteomes" id="UP000198858"/>
    </source>
</evidence>
<evidence type="ECO:0000313" key="2">
    <source>
        <dbReference type="EMBL" id="SDS35316.1"/>
    </source>
</evidence>
<gene>
    <name evidence="2" type="ORF">SAMN04488552_2902</name>
</gene>
<feature type="transmembrane region" description="Helical" evidence="1">
    <location>
        <begin position="156"/>
        <end position="174"/>
    </location>
</feature>
<dbReference type="Pfam" id="PF11188">
    <property type="entry name" value="DUF2975"/>
    <property type="match status" value="1"/>
</dbReference>
<proteinExistence type="predicted"/>
<protein>
    <recommendedName>
        <fullName evidence="4">DUF2975 domain-containing protein</fullName>
    </recommendedName>
</protein>
<organism evidence="2 3">
    <name type="scientific">Christiangramia echinicola</name>
    <dbReference type="NCBI Taxonomy" id="279359"/>
    <lineage>
        <taxon>Bacteria</taxon>
        <taxon>Pseudomonadati</taxon>
        <taxon>Bacteroidota</taxon>
        <taxon>Flavobacteriia</taxon>
        <taxon>Flavobacteriales</taxon>
        <taxon>Flavobacteriaceae</taxon>
        <taxon>Christiangramia</taxon>
    </lineage>
</organism>
<dbReference type="STRING" id="1250231.SAMN04488552_2902"/>
<dbReference type="AlphaFoldDB" id="A0A1H1RIF4"/>
<dbReference type="EMBL" id="LT629745">
    <property type="protein sequence ID" value="SDS35316.1"/>
    <property type="molecule type" value="Genomic_DNA"/>
</dbReference>
<dbReference type="Proteomes" id="UP000198858">
    <property type="component" value="Chromosome I"/>
</dbReference>
<feature type="transmembrane region" description="Helical" evidence="1">
    <location>
        <begin position="115"/>
        <end position="136"/>
    </location>
</feature>